<protein>
    <recommendedName>
        <fullName evidence="1">HPr domain-containing protein</fullName>
    </recommendedName>
</protein>
<dbReference type="Gene3D" id="3.30.1340.10">
    <property type="entry name" value="HPr-like"/>
    <property type="match status" value="1"/>
</dbReference>
<proteinExistence type="predicted"/>
<organism evidence="2">
    <name type="scientific">bioreactor metagenome</name>
    <dbReference type="NCBI Taxonomy" id="1076179"/>
    <lineage>
        <taxon>unclassified sequences</taxon>
        <taxon>metagenomes</taxon>
        <taxon>ecological metagenomes</taxon>
    </lineage>
</organism>
<sequence>MSSFSIQLGSVNDVKEFVEAASRLPCDVDVLKGRYVVDGKSIMGMFSINLAGPITVHVQGTEADTAALKERAARFLVEHRS</sequence>
<dbReference type="AlphaFoldDB" id="A0A645CV68"/>
<reference evidence="2" key="1">
    <citation type="submission" date="2019-08" db="EMBL/GenBank/DDBJ databases">
        <authorList>
            <person name="Kucharzyk K."/>
            <person name="Murdoch R.W."/>
            <person name="Higgins S."/>
            <person name="Loffler F."/>
        </authorList>
    </citation>
    <scope>NUCLEOTIDE SEQUENCE</scope>
</reference>
<dbReference type="InterPro" id="IPR035895">
    <property type="entry name" value="HPr-like_sf"/>
</dbReference>
<dbReference type="Pfam" id="PF00381">
    <property type="entry name" value="PTS-HPr"/>
    <property type="match status" value="1"/>
</dbReference>
<dbReference type="SUPFAM" id="SSF55594">
    <property type="entry name" value="HPr-like"/>
    <property type="match status" value="1"/>
</dbReference>
<evidence type="ECO:0000259" key="1">
    <source>
        <dbReference type="Pfam" id="PF00381"/>
    </source>
</evidence>
<accession>A0A645CV68</accession>
<evidence type="ECO:0000313" key="2">
    <source>
        <dbReference type="EMBL" id="MPM80794.1"/>
    </source>
</evidence>
<gene>
    <name evidence="2" type="ORF">SDC9_127844</name>
</gene>
<feature type="domain" description="HPr" evidence="1">
    <location>
        <begin position="15"/>
        <end position="67"/>
    </location>
</feature>
<name>A0A645CV68_9ZZZZ</name>
<dbReference type="EMBL" id="VSSQ01030309">
    <property type="protein sequence ID" value="MPM80794.1"/>
    <property type="molecule type" value="Genomic_DNA"/>
</dbReference>
<dbReference type="InterPro" id="IPR000032">
    <property type="entry name" value="HPr-like"/>
</dbReference>
<comment type="caution">
    <text evidence="2">The sequence shown here is derived from an EMBL/GenBank/DDBJ whole genome shotgun (WGS) entry which is preliminary data.</text>
</comment>